<organism evidence="1">
    <name type="scientific">uncultured Caudovirales phage</name>
    <dbReference type="NCBI Taxonomy" id="2100421"/>
    <lineage>
        <taxon>Viruses</taxon>
        <taxon>Duplodnaviria</taxon>
        <taxon>Heunggongvirae</taxon>
        <taxon>Uroviricota</taxon>
        <taxon>Caudoviricetes</taxon>
        <taxon>Peduoviridae</taxon>
        <taxon>Maltschvirus</taxon>
        <taxon>Maltschvirus maltsch</taxon>
    </lineage>
</organism>
<protein>
    <submittedName>
        <fullName evidence="1">Uncharacterized protein</fullName>
    </submittedName>
</protein>
<gene>
    <name evidence="1" type="ORF">UFOVP129_82</name>
</gene>
<name>A0A6J5LA03_9CAUD</name>
<dbReference type="EMBL" id="LR796245">
    <property type="protein sequence ID" value="CAB4131394.1"/>
    <property type="molecule type" value="Genomic_DNA"/>
</dbReference>
<evidence type="ECO:0000313" key="1">
    <source>
        <dbReference type="EMBL" id="CAB4131394.1"/>
    </source>
</evidence>
<reference evidence="1" key="1">
    <citation type="submission" date="2020-04" db="EMBL/GenBank/DDBJ databases">
        <authorList>
            <person name="Chiriac C."/>
            <person name="Salcher M."/>
            <person name="Ghai R."/>
            <person name="Kavagutti S V."/>
        </authorList>
    </citation>
    <scope>NUCLEOTIDE SEQUENCE</scope>
</reference>
<sequence>MTPTTITHFTTKRDALPTDRELKELQLERYQRMLQVPRDDKHKSYLRREILQLKKCLK</sequence>
<accession>A0A6J5LA03</accession>
<proteinExistence type="predicted"/>